<gene>
    <name evidence="4" type="ORF">BKN37_23905</name>
</gene>
<dbReference type="PANTHER" id="PTHR30055:SF226">
    <property type="entry name" value="HTH-TYPE TRANSCRIPTIONAL REGULATOR PKSA"/>
    <property type="match status" value="1"/>
</dbReference>
<dbReference type="SUPFAM" id="SSF48498">
    <property type="entry name" value="Tetracyclin repressor-like, C-terminal domain"/>
    <property type="match status" value="1"/>
</dbReference>
<dbReference type="GO" id="GO:0003700">
    <property type="term" value="F:DNA-binding transcription factor activity"/>
    <property type="evidence" value="ECO:0007669"/>
    <property type="project" value="TreeGrafter"/>
</dbReference>
<dbReference type="Pfam" id="PF00440">
    <property type="entry name" value="TetR_N"/>
    <property type="match status" value="1"/>
</dbReference>
<feature type="DNA-binding region" description="H-T-H motif" evidence="2">
    <location>
        <begin position="31"/>
        <end position="50"/>
    </location>
</feature>
<dbReference type="PROSITE" id="PS50977">
    <property type="entry name" value="HTH_TETR_2"/>
    <property type="match status" value="1"/>
</dbReference>
<dbReference type="SUPFAM" id="SSF46689">
    <property type="entry name" value="Homeodomain-like"/>
    <property type="match status" value="1"/>
</dbReference>
<dbReference type="PANTHER" id="PTHR30055">
    <property type="entry name" value="HTH-TYPE TRANSCRIPTIONAL REGULATOR RUTR"/>
    <property type="match status" value="1"/>
</dbReference>
<comment type="caution">
    <text evidence="4">The sequence shown here is derived from an EMBL/GenBank/DDBJ whole genome shotgun (WGS) entry which is preliminary data.</text>
</comment>
<evidence type="ECO:0000313" key="4">
    <source>
        <dbReference type="EMBL" id="OHU93738.1"/>
    </source>
</evidence>
<dbReference type="EMBL" id="MLQM01000203">
    <property type="protein sequence ID" value="OHU93738.1"/>
    <property type="molecule type" value="Genomic_DNA"/>
</dbReference>
<evidence type="ECO:0000256" key="2">
    <source>
        <dbReference type="PROSITE-ProRule" id="PRU00335"/>
    </source>
</evidence>
<accession>A0A1S1N2Z0</accession>
<evidence type="ECO:0000256" key="1">
    <source>
        <dbReference type="ARBA" id="ARBA00023125"/>
    </source>
</evidence>
<dbReference type="InterPro" id="IPR009057">
    <property type="entry name" value="Homeodomain-like_sf"/>
</dbReference>
<organism evidence="4 5">
    <name type="scientific">Mycobacterium talmoniae</name>
    <dbReference type="NCBI Taxonomy" id="1858794"/>
    <lineage>
        <taxon>Bacteria</taxon>
        <taxon>Bacillati</taxon>
        <taxon>Actinomycetota</taxon>
        <taxon>Actinomycetes</taxon>
        <taxon>Mycobacteriales</taxon>
        <taxon>Mycobacteriaceae</taxon>
        <taxon>Mycobacterium</taxon>
    </lineage>
</organism>
<protein>
    <recommendedName>
        <fullName evidence="3">HTH tetR-type domain-containing protein</fullName>
    </recommendedName>
</protein>
<dbReference type="Gene3D" id="1.10.357.10">
    <property type="entry name" value="Tetracycline Repressor, domain 2"/>
    <property type="match status" value="1"/>
</dbReference>
<dbReference type="InterPro" id="IPR036271">
    <property type="entry name" value="Tet_transcr_reg_TetR-rel_C_sf"/>
</dbReference>
<dbReference type="RefSeq" id="WP_071029419.1">
    <property type="nucleotide sequence ID" value="NZ_MLQM01000203.1"/>
</dbReference>
<evidence type="ECO:0000259" key="3">
    <source>
        <dbReference type="PROSITE" id="PS50977"/>
    </source>
</evidence>
<dbReference type="AlphaFoldDB" id="A0A1S1N2Z0"/>
<name>A0A1S1N2Z0_9MYCO</name>
<keyword evidence="1 2" id="KW-0238">DNA-binding</keyword>
<sequence length="202" mass="21925">MTAADRRAQRRTTLLDAALELLDAEGLGGVTIRRVCKQANLSPRYFYESFSTLDELLDSVLDRIATDAFGRVAALAEDRSSTASPDDIARRAVDVMVTIFVDDPRPLRVFGASTENAAMTTRLASITEQTLAAIRGHLETAAGSGADPMLLDVAAQLLLHGWIGTLTAYTKGDMTLSRDELVDHLARLLLGVVRSAQRDPQR</sequence>
<dbReference type="InterPro" id="IPR050109">
    <property type="entry name" value="HTH-type_TetR-like_transc_reg"/>
</dbReference>
<dbReference type="Proteomes" id="UP000179734">
    <property type="component" value="Unassembled WGS sequence"/>
</dbReference>
<dbReference type="InterPro" id="IPR001647">
    <property type="entry name" value="HTH_TetR"/>
</dbReference>
<feature type="domain" description="HTH tetR-type" evidence="3">
    <location>
        <begin position="8"/>
        <end position="68"/>
    </location>
</feature>
<proteinExistence type="predicted"/>
<reference evidence="4 5" key="1">
    <citation type="submission" date="2016-10" db="EMBL/GenBank/DDBJ databases">
        <title>Genome sequence of Mycobacterium talmonii.</title>
        <authorList>
            <person name="Greninger A.L."/>
            <person name="Elliott B."/>
            <person name="Vasireddy S."/>
            <person name="Vasireddy R."/>
        </authorList>
    </citation>
    <scope>NUCLEOTIDE SEQUENCE [LARGE SCALE GENOMIC DNA]</scope>
    <source>
        <strain evidence="5">NE-TNMC-100812</strain>
    </source>
</reference>
<dbReference type="GO" id="GO:0000976">
    <property type="term" value="F:transcription cis-regulatory region binding"/>
    <property type="evidence" value="ECO:0007669"/>
    <property type="project" value="TreeGrafter"/>
</dbReference>
<evidence type="ECO:0000313" key="5">
    <source>
        <dbReference type="Proteomes" id="UP000179734"/>
    </source>
</evidence>
<keyword evidence="5" id="KW-1185">Reference proteome</keyword>